<evidence type="ECO:0000256" key="10">
    <source>
        <dbReference type="RuleBase" id="RU003662"/>
    </source>
</evidence>
<feature type="active site" description="Proton acceptor" evidence="9">
    <location>
        <position position="44"/>
    </location>
</feature>
<comment type="function">
    <text evidence="1 9">The alpha subunit is responsible for the aldol cleavage of indoleglycerol phosphate to indole and glyceraldehyde 3-phosphate.</text>
</comment>
<evidence type="ECO:0000256" key="8">
    <source>
        <dbReference type="ARBA" id="ARBA00049047"/>
    </source>
</evidence>
<name>A0A9J6QTQ5_9FIRM</name>
<evidence type="ECO:0000256" key="7">
    <source>
        <dbReference type="ARBA" id="ARBA00023239"/>
    </source>
</evidence>
<organism evidence="11 13">
    <name type="scientific">Hominibacterium faecale</name>
    <dbReference type="NCBI Taxonomy" id="2839743"/>
    <lineage>
        <taxon>Bacteria</taxon>
        <taxon>Bacillati</taxon>
        <taxon>Bacillota</taxon>
        <taxon>Clostridia</taxon>
        <taxon>Peptostreptococcales</taxon>
        <taxon>Anaerovoracaceae</taxon>
        <taxon>Hominibacterium</taxon>
    </lineage>
</organism>
<evidence type="ECO:0000256" key="1">
    <source>
        <dbReference type="ARBA" id="ARBA00003365"/>
    </source>
</evidence>
<sequence>MSRIHTAFEKEKAFIGFVTGGDPSIEKSEEFILKMVEAGADLIEIGVPFSDPIAEGPVIQAANLRALAAGTTTDRLFELTASLRKKTQVPIVFLTYLNPVFKYGYQRFFERCRQCGVDGLIIPDLPYEEKDDVAEHAGAYDVDIISLIAPTSEDRIRRIAEDAKGFLYVVSSMGVTGMRSEIKTDLESMMKTVRQYSAVPAAVGFGINTPDQARQIAKLADGIIVGSAIVKLCQQYGEDAAEPIYEYIHSMKEAIKGK</sequence>
<dbReference type="PANTHER" id="PTHR43406">
    <property type="entry name" value="TRYPTOPHAN SYNTHASE, ALPHA CHAIN"/>
    <property type="match status" value="1"/>
</dbReference>
<comment type="similarity">
    <text evidence="9 10">Belongs to the TrpA family.</text>
</comment>
<dbReference type="Pfam" id="PF00290">
    <property type="entry name" value="Trp_syntA"/>
    <property type="match status" value="1"/>
</dbReference>
<keyword evidence="6 9" id="KW-0057">Aromatic amino acid biosynthesis</keyword>
<dbReference type="InterPro" id="IPR018204">
    <property type="entry name" value="Trp_synthase_alpha_AS"/>
</dbReference>
<dbReference type="EC" id="4.2.1.20" evidence="9"/>
<evidence type="ECO:0000313" key="11">
    <source>
        <dbReference type="EMBL" id="MCU7376910.1"/>
    </source>
</evidence>
<proteinExistence type="inferred from homology"/>
<accession>A0A9J6QTQ5</accession>
<dbReference type="EMBL" id="JAOSHN010000001">
    <property type="protein sequence ID" value="MCU7376910.1"/>
    <property type="molecule type" value="Genomic_DNA"/>
</dbReference>
<dbReference type="NCBIfam" id="TIGR00262">
    <property type="entry name" value="trpA"/>
    <property type="match status" value="1"/>
</dbReference>
<dbReference type="SUPFAM" id="SSF51366">
    <property type="entry name" value="Ribulose-phoshate binding barrel"/>
    <property type="match status" value="1"/>
</dbReference>
<evidence type="ECO:0000313" key="12">
    <source>
        <dbReference type="EMBL" id="MCU7379459.1"/>
    </source>
</evidence>
<keyword evidence="4 9" id="KW-0028">Amino-acid biosynthesis</keyword>
<keyword evidence="5 9" id="KW-0822">Tryptophan biosynthesis</keyword>
<comment type="pathway">
    <text evidence="2 9">Amino-acid biosynthesis; L-tryptophan biosynthesis; L-tryptophan from chorismate: step 5/5.</text>
</comment>
<evidence type="ECO:0000256" key="5">
    <source>
        <dbReference type="ARBA" id="ARBA00022822"/>
    </source>
</evidence>
<evidence type="ECO:0000256" key="9">
    <source>
        <dbReference type="HAMAP-Rule" id="MF_00131"/>
    </source>
</evidence>
<feature type="active site" description="Proton acceptor" evidence="9">
    <location>
        <position position="55"/>
    </location>
</feature>
<dbReference type="InterPro" id="IPR002028">
    <property type="entry name" value="Trp_synthase_suA"/>
</dbReference>
<dbReference type="PROSITE" id="PS00167">
    <property type="entry name" value="TRP_SYNTHASE_ALPHA"/>
    <property type="match status" value="1"/>
</dbReference>
<dbReference type="CDD" id="cd04724">
    <property type="entry name" value="Tryptophan_synthase_alpha"/>
    <property type="match status" value="1"/>
</dbReference>
<dbReference type="GO" id="GO:0005829">
    <property type="term" value="C:cytosol"/>
    <property type="evidence" value="ECO:0007669"/>
    <property type="project" value="TreeGrafter"/>
</dbReference>
<evidence type="ECO:0000256" key="2">
    <source>
        <dbReference type="ARBA" id="ARBA00004733"/>
    </source>
</evidence>
<comment type="subunit">
    <text evidence="3 9">Tetramer of two alpha and two beta chains.</text>
</comment>
<comment type="caution">
    <text evidence="11">The sequence shown here is derived from an EMBL/GenBank/DDBJ whole genome shotgun (WGS) entry which is preliminary data.</text>
</comment>
<dbReference type="EMBL" id="JAOSHN010000005">
    <property type="protein sequence ID" value="MCU7379459.1"/>
    <property type="molecule type" value="Genomic_DNA"/>
</dbReference>
<keyword evidence="13" id="KW-1185">Reference proteome</keyword>
<dbReference type="InterPro" id="IPR013785">
    <property type="entry name" value="Aldolase_TIM"/>
</dbReference>
<reference evidence="11" key="1">
    <citation type="submission" date="2022-09" db="EMBL/GenBank/DDBJ databases">
        <title>Culturomic study of gut microbiota in children with autism spectrum disorder.</title>
        <authorList>
            <person name="Efimov B.A."/>
            <person name="Chaplin A.V."/>
            <person name="Sokolova S.R."/>
            <person name="Pikina A.P."/>
            <person name="Korzhanova M."/>
            <person name="Belova V."/>
            <person name="Korostin D."/>
        </authorList>
    </citation>
    <scope>NUCLEOTIDE SEQUENCE</scope>
    <source>
        <strain evidence="11">ASD5510</strain>
    </source>
</reference>
<gene>
    <name evidence="9 11" type="primary">trpA</name>
    <name evidence="11" type="ORF">OBO34_00920</name>
    <name evidence="12" type="ORF">OBO34_14015</name>
</gene>
<dbReference type="PANTHER" id="PTHR43406:SF1">
    <property type="entry name" value="TRYPTOPHAN SYNTHASE ALPHA CHAIN, CHLOROPLASTIC"/>
    <property type="match status" value="1"/>
</dbReference>
<dbReference type="Gene3D" id="3.20.20.70">
    <property type="entry name" value="Aldolase class I"/>
    <property type="match status" value="1"/>
</dbReference>
<comment type="catalytic activity">
    <reaction evidence="8 9">
        <text>(1S,2R)-1-C-(indol-3-yl)glycerol 3-phosphate + L-serine = D-glyceraldehyde 3-phosphate + L-tryptophan + H2O</text>
        <dbReference type="Rhea" id="RHEA:10532"/>
        <dbReference type="ChEBI" id="CHEBI:15377"/>
        <dbReference type="ChEBI" id="CHEBI:33384"/>
        <dbReference type="ChEBI" id="CHEBI:57912"/>
        <dbReference type="ChEBI" id="CHEBI:58866"/>
        <dbReference type="ChEBI" id="CHEBI:59776"/>
        <dbReference type="EC" id="4.2.1.20"/>
    </reaction>
</comment>
<dbReference type="Proteomes" id="UP001065549">
    <property type="component" value="Unassembled WGS sequence"/>
</dbReference>
<dbReference type="InterPro" id="IPR011060">
    <property type="entry name" value="RibuloseP-bd_barrel"/>
</dbReference>
<protein>
    <recommendedName>
        <fullName evidence="9">Tryptophan synthase alpha chain</fullName>
        <ecNumber evidence="9">4.2.1.20</ecNumber>
    </recommendedName>
</protein>
<dbReference type="AlphaFoldDB" id="A0A9J6QTQ5"/>
<evidence type="ECO:0000256" key="6">
    <source>
        <dbReference type="ARBA" id="ARBA00023141"/>
    </source>
</evidence>
<dbReference type="HAMAP" id="MF_00131">
    <property type="entry name" value="Trp_synth_alpha"/>
    <property type="match status" value="1"/>
</dbReference>
<keyword evidence="7 9" id="KW-0456">Lyase</keyword>
<dbReference type="GO" id="GO:0004834">
    <property type="term" value="F:tryptophan synthase activity"/>
    <property type="evidence" value="ECO:0007669"/>
    <property type="project" value="UniProtKB-UniRule"/>
</dbReference>
<evidence type="ECO:0000313" key="13">
    <source>
        <dbReference type="Proteomes" id="UP001065549"/>
    </source>
</evidence>
<dbReference type="RefSeq" id="WP_148395986.1">
    <property type="nucleotide sequence ID" value="NZ_JAOSHN010000001.1"/>
</dbReference>
<evidence type="ECO:0000256" key="4">
    <source>
        <dbReference type="ARBA" id="ARBA00022605"/>
    </source>
</evidence>
<evidence type="ECO:0000256" key="3">
    <source>
        <dbReference type="ARBA" id="ARBA00011270"/>
    </source>
</evidence>
<dbReference type="FunFam" id="3.20.20.70:FF:000037">
    <property type="entry name" value="Tryptophan synthase alpha chain"/>
    <property type="match status" value="1"/>
</dbReference>